<feature type="domain" description="DUF6919" evidence="1">
    <location>
        <begin position="13"/>
        <end position="189"/>
    </location>
</feature>
<keyword evidence="3" id="KW-1185">Reference proteome</keyword>
<evidence type="ECO:0000313" key="2">
    <source>
        <dbReference type="EMBL" id="MET4539192.1"/>
    </source>
</evidence>
<comment type="caution">
    <text evidence="2">The sequence shown here is derived from an EMBL/GenBank/DDBJ whole genome shotgun (WGS) entry which is preliminary data.</text>
</comment>
<name>A0ABV2P3D2_9MICC</name>
<proteinExistence type="predicted"/>
<dbReference type="Proteomes" id="UP001549307">
    <property type="component" value="Unassembled WGS sequence"/>
</dbReference>
<protein>
    <recommendedName>
        <fullName evidence="1">DUF6919 domain-containing protein</fullName>
    </recommendedName>
</protein>
<evidence type="ECO:0000259" key="1">
    <source>
        <dbReference type="Pfam" id="PF21897"/>
    </source>
</evidence>
<sequence length="205" mass="22437">MDADRWRAEGGPDAELWKRCYTWADACELAAQWLEGKIRFMPGNYDAQPDEESGPLLEALATINRWGLFTDQSQPGVAISDGCGQRAFITGFCSEDLAATIGSHLQGTDLVVITIPAFLEQSARVCVTIDGGEEFTWVGIAGASHEVAAQFREETNETLAIAMAECWQLHIFDPVWGRTELLWDTLVEAAGLDAGRKAVGKRCIN</sequence>
<dbReference type="EMBL" id="JBEPSN010000001">
    <property type="protein sequence ID" value="MET4539192.1"/>
    <property type="molecule type" value="Genomic_DNA"/>
</dbReference>
<gene>
    <name evidence="2" type="ORF">ABIE37_000947</name>
</gene>
<dbReference type="InterPro" id="IPR054212">
    <property type="entry name" value="DUF6919"/>
</dbReference>
<evidence type="ECO:0000313" key="3">
    <source>
        <dbReference type="Proteomes" id="UP001549307"/>
    </source>
</evidence>
<organism evidence="2 3">
    <name type="scientific">Arthrobacter bambusae</name>
    <dbReference type="NCBI Taxonomy" id="1338426"/>
    <lineage>
        <taxon>Bacteria</taxon>
        <taxon>Bacillati</taxon>
        <taxon>Actinomycetota</taxon>
        <taxon>Actinomycetes</taxon>
        <taxon>Micrococcales</taxon>
        <taxon>Micrococcaceae</taxon>
        <taxon>Arthrobacter</taxon>
    </lineage>
</organism>
<accession>A0ABV2P3D2</accession>
<reference evidence="2 3" key="1">
    <citation type="submission" date="2024-06" db="EMBL/GenBank/DDBJ databases">
        <title>Sorghum-associated microbial communities from plants grown in Nebraska, USA.</title>
        <authorList>
            <person name="Schachtman D."/>
        </authorList>
    </citation>
    <scope>NUCLEOTIDE SEQUENCE [LARGE SCALE GENOMIC DNA]</scope>
    <source>
        <strain evidence="2 3">3552</strain>
    </source>
</reference>
<dbReference type="Pfam" id="PF21897">
    <property type="entry name" value="DUF6919"/>
    <property type="match status" value="1"/>
</dbReference>